<keyword evidence="5" id="KW-0221">Differentiation</keyword>
<keyword evidence="7 15" id="KW-0347">Helicase</keyword>
<keyword evidence="11" id="KW-0469">Meiosis</keyword>
<dbReference type="Gene3D" id="2.40.50.90">
    <property type="match status" value="1"/>
</dbReference>
<dbReference type="GO" id="GO:0051321">
    <property type="term" value="P:meiotic cell cycle"/>
    <property type="evidence" value="ECO:0007669"/>
    <property type="project" value="UniProtKB-KW"/>
</dbReference>
<dbReference type="SUPFAM" id="SSF52540">
    <property type="entry name" value="P-loop containing nucleoside triphosphate hydrolases"/>
    <property type="match status" value="1"/>
</dbReference>
<dbReference type="Gene3D" id="2.30.30.140">
    <property type="match status" value="1"/>
</dbReference>
<dbReference type="PANTHER" id="PTHR22655:SF2">
    <property type="entry name" value="ATP-DEPENDENT RNA HELICASE TDRD12-RELATED"/>
    <property type="match status" value="1"/>
</dbReference>
<keyword evidence="16" id="KW-1185">Reference proteome</keyword>
<dbReference type="GO" id="GO:0005524">
    <property type="term" value="F:ATP binding"/>
    <property type="evidence" value="ECO:0007669"/>
    <property type="project" value="UniProtKB-KW"/>
</dbReference>
<organism evidence="15 16">
    <name type="scientific">Acromyrmex heyeri</name>
    <dbReference type="NCBI Taxonomy" id="230685"/>
    <lineage>
        <taxon>Eukaryota</taxon>
        <taxon>Metazoa</taxon>
        <taxon>Ecdysozoa</taxon>
        <taxon>Arthropoda</taxon>
        <taxon>Hexapoda</taxon>
        <taxon>Insecta</taxon>
        <taxon>Pterygota</taxon>
        <taxon>Neoptera</taxon>
        <taxon>Endopterygota</taxon>
        <taxon>Hymenoptera</taxon>
        <taxon>Apocrita</taxon>
        <taxon>Aculeata</taxon>
        <taxon>Formicoidea</taxon>
        <taxon>Formicidae</taxon>
        <taxon>Myrmicinae</taxon>
        <taxon>Acromyrmex</taxon>
    </lineage>
</organism>
<dbReference type="GO" id="GO:0005737">
    <property type="term" value="C:cytoplasm"/>
    <property type="evidence" value="ECO:0007669"/>
    <property type="project" value="UniProtKB-ARBA"/>
</dbReference>
<dbReference type="EMBL" id="JAANIB010006018">
    <property type="protein sequence ID" value="KAG5329977.1"/>
    <property type="molecule type" value="Genomic_DNA"/>
</dbReference>
<dbReference type="AlphaFoldDB" id="A0A836JXU2"/>
<feature type="domain" description="Helicase ATP-binding" evidence="14">
    <location>
        <begin position="323"/>
        <end position="513"/>
    </location>
</feature>
<evidence type="ECO:0000256" key="10">
    <source>
        <dbReference type="ARBA" id="ARBA00023158"/>
    </source>
</evidence>
<evidence type="ECO:0000313" key="15">
    <source>
        <dbReference type="EMBL" id="KAG5329977.1"/>
    </source>
</evidence>
<evidence type="ECO:0000256" key="4">
    <source>
        <dbReference type="ARBA" id="ARBA00022741"/>
    </source>
</evidence>
<protein>
    <recommendedName>
        <fullName evidence="1">RNA helicase</fullName>
        <ecNumber evidence="1">3.6.4.13</ecNumber>
    </recommendedName>
</protein>
<evidence type="ECO:0000256" key="2">
    <source>
        <dbReference type="ARBA" id="ARBA00022473"/>
    </source>
</evidence>
<dbReference type="InterPro" id="IPR027417">
    <property type="entry name" value="P-loop_NTPase"/>
</dbReference>
<dbReference type="CDD" id="cd20435">
    <property type="entry name" value="Tudor_TDRD12_rpt2"/>
    <property type="match status" value="1"/>
</dbReference>
<sequence>MPVPVRKRIPIKTSTTTYNNPKNYESSQKMKFHKHQVLDIIPATAKAIKIRNVKNPYCMRAYEVEKHTETLCKIEERLLNFMKTNEFLKRKSNTEDAQIGDMVLVQDSFKAEIKLPSYVCRGLITCIKKEYGMYYIILLVDHGISIGLTRDKFHILPKNLIPDKYLTKTVGVYDIIPICMRKSTILNGCNTIAVVAEKWTEKAVQFTKRLLSACKMVYFDHLITNKKLLKLVETHSQLKEKRWYILYVKFSRNKEKRYNVTRIKGTNNIHTKFFLSEKILVQSSIDCDILSDITDLRYPKGIHQGWDENIKSSRPRKLQSYIWPAINNGLNVVAIGSTQCGKTSGCVMAVCGQIALRLHEIRNGTQPLALILCASSCEVISVQALCESFLRTFTNIKCVAAFNGKSDRSVAAMIYNGCQILVTTPRYLVRFLNKNKGILSFDRLSCLILDNVDVILDKYYNSVGELFKKHKIIENREPQQNDRPILQIIVSATTWTPEIKKFVYLVMYNPYICIASFIEVVVFKSVNLKLYQVNTGYKNQKLFDLMSKNEYLTMRTAIICTNAEEAEDLNTFLILTKKTLLIHDKMKSSAIRALRENWIACVCGSYPVLICTDPVLSDLNFTNIQWLIHFSVLSKLKNQFNYRFSLLLDNLTEDSSNCKISIIVDENDTVQLLSIVKIMQRMNIAIQPKIFDYIQQKALELERNKKVYALCDNIKSFGFCRTRNVCVFRHCVLSEIDAPMTNIQIGDKVKLIVTYIHDTTHFSARILEHIPHSNESEKITFSNIEYMQNTGKIQSYYGNIENRKMSTSTNVGDICVLEETIDTFKRVQITRIRYDRDYSEDKIFVDVRCIDSGIVHEYINVRKLMHIPKELLDLPTHVVEIFLTNLIPWDEEDMWNHYTNEQVHKWFSENFDERSYIIGEVHLHLGNTIWLNDLKIGTKLIGHPDLIGSSLKRELCHGNYSIVNNNHLSNLFKLCRNSGMTEINGHNLNAADK</sequence>
<gene>
    <name evidence="15" type="primary">Vas_0</name>
    <name evidence="15" type="ORF">G6Z77_0002065</name>
</gene>
<comment type="catalytic activity">
    <reaction evidence="12">
        <text>ATP + H2O = ADP + phosphate + H(+)</text>
        <dbReference type="Rhea" id="RHEA:13065"/>
        <dbReference type="ChEBI" id="CHEBI:15377"/>
        <dbReference type="ChEBI" id="CHEBI:15378"/>
        <dbReference type="ChEBI" id="CHEBI:30616"/>
        <dbReference type="ChEBI" id="CHEBI:43474"/>
        <dbReference type="ChEBI" id="CHEBI:456216"/>
        <dbReference type="EC" id="3.6.4.13"/>
    </reaction>
</comment>
<feature type="compositionally biased region" description="Basic residues" evidence="13">
    <location>
        <begin position="1"/>
        <end position="10"/>
    </location>
</feature>
<dbReference type="GO" id="GO:0031047">
    <property type="term" value="P:regulatory ncRNA-mediated gene silencing"/>
    <property type="evidence" value="ECO:0007669"/>
    <property type="project" value="UniProtKB-KW"/>
</dbReference>
<keyword evidence="9" id="KW-0744">Spermatogenesis</keyword>
<evidence type="ECO:0000256" key="12">
    <source>
        <dbReference type="ARBA" id="ARBA00047984"/>
    </source>
</evidence>
<dbReference type="Gene3D" id="3.40.50.300">
    <property type="entry name" value="P-loop containing nucleotide triphosphate hydrolases"/>
    <property type="match status" value="1"/>
</dbReference>
<dbReference type="GO" id="GO:0007283">
    <property type="term" value="P:spermatogenesis"/>
    <property type="evidence" value="ECO:0007669"/>
    <property type="project" value="UniProtKB-KW"/>
</dbReference>
<evidence type="ECO:0000256" key="6">
    <source>
        <dbReference type="ARBA" id="ARBA00022801"/>
    </source>
</evidence>
<evidence type="ECO:0000259" key="14">
    <source>
        <dbReference type="PROSITE" id="PS51192"/>
    </source>
</evidence>
<proteinExistence type="predicted"/>
<evidence type="ECO:0000256" key="11">
    <source>
        <dbReference type="ARBA" id="ARBA00023254"/>
    </source>
</evidence>
<feature type="non-terminal residue" evidence="15">
    <location>
        <position position="993"/>
    </location>
</feature>
<dbReference type="InterPro" id="IPR011545">
    <property type="entry name" value="DEAD/DEAH_box_helicase_dom"/>
</dbReference>
<dbReference type="GO" id="GO:0003676">
    <property type="term" value="F:nucleic acid binding"/>
    <property type="evidence" value="ECO:0007669"/>
    <property type="project" value="InterPro"/>
</dbReference>
<dbReference type="SUPFAM" id="SSF63748">
    <property type="entry name" value="Tudor/PWWP/MBT"/>
    <property type="match status" value="1"/>
</dbReference>
<keyword evidence="4" id="KW-0547">Nucleotide-binding</keyword>
<dbReference type="SMART" id="SM00487">
    <property type="entry name" value="DEXDc"/>
    <property type="match status" value="1"/>
</dbReference>
<evidence type="ECO:0000256" key="5">
    <source>
        <dbReference type="ARBA" id="ARBA00022782"/>
    </source>
</evidence>
<name>A0A836JXU2_9HYME</name>
<dbReference type="PROSITE" id="PS51192">
    <property type="entry name" value="HELICASE_ATP_BIND_1"/>
    <property type="match status" value="1"/>
</dbReference>
<dbReference type="PANTHER" id="PTHR22655">
    <property type="entry name" value="ATP-DEPENDENT RNA HELICASE TDRD12-RELATED"/>
    <property type="match status" value="1"/>
</dbReference>
<feature type="region of interest" description="Disordered" evidence="13">
    <location>
        <begin position="1"/>
        <end position="20"/>
    </location>
</feature>
<keyword evidence="10" id="KW-0943">RNA-mediated gene silencing</keyword>
<accession>A0A836JXU2</accession>
<comment type="caution">
    <text evidence="15">The sequence shown here is derived from an EMBL/GenBank/DDBJ whole genome shotgun (WGS) entry which is preliminary data.</text>
</comment>
<keyword evidence="8" id="KW-0067">ATP-binding</keyword>
<dbReference type="EC" id="3.6.4.13" evidence="1"/>
<dbReference type="InterPro" id="IPR035437">
    <property type="entry name" value="SNase_OB-fold_sf"/>
</dbReference>
<keyword evidence="2" id="KW-0217">Developmental protein</keyword>
<evidence type="ECO:0000256" key="13">
    <source>
        <dbReference type="SAM" id="MobiDB-lite"/>
    </source>
</evidence>
<dbReference type="Pfam" id="PF00567">
    <property type="entry name" value="TUDOR"/>
    <property type="match status" value="1"/>
</dbReference>
<keyword evidence="3" id="KW-0677">Repeat</keyword>
<evidence type="ECO:0000256" key="9">
    <source>
        <dbReference type="ARBA" id="ARBA00022871"/>
    </source>
</evidence>
<dbReference type="InterPro" id="IPR014001">
    <property type="entry name" value="Helicase_ATP-bd"/>
</dbReference>
<dbReference type="InterPro" id="IPR002999">
    <property type="entry name" value="Tudor"/>
</dbReference>
<evidence type="ECO:0000256" key="3">
    <source>
        <dbReference type="ARBA" id="ARBA00022737"/>
    </source>
</evidence>
<dbReference type="OrthoDB" id="249932at2759"/>
<keyword evidence="6" id="KW-0378">Hydrolase</keyword>
<evidence type="ECO:0000256" key="1">
    <source>
        <dbReference type="ARBA" id="ARBA00012552"/>
    </source>
</evidence>
<evidence type="ECO:0000256" key="7">
    <source>
        <dbReference type="ARBA" id="ARBA00022806"/>
    </source>
</evidence>
<dbReference type="GO" id="GO:0042078">
    <property type="term" value="P:germ-line stem cell division"/>
    <property type="evidence" value="ECO:0007669"/>
    <property type="project" value="TreeGrafter"/>
</dbReference>
<evidence type="ECO:0000313" key="16">
    <source>
        <dbReference type="Proteomes" id="UP000670152"/>
    </source>
</evidence>
<dbReference type="GO" id="GO:0003724">
    <property type="term" value="F:RNA helicase activity"/>
    <property type="evidence" value="ECO:0007669"/>
    <property type="project" value="UniProtKB-EC"/>
</dbReference>
<dbReference type="GO" id="GO:0016787">
    <property type="term" value="F:hydrolase activity"/>
    <property type="evidence" value="ECO:0007669"/>
    <property type="project" value="UniProtKB-KW"/>
</dbReference>
<feature type="non-terminal residue" evidence="15">
    <location>
        <position position="1"/>
    </location>
</feature>
<evidence type="ECO:0000256" key="8">
    <source>
        <dbReference type="ARBA" id="ARBA00022840"/>
    </source>
</evidence>
<dbReference type="Pfam" id="PF00270">
    <property type="entry name" value="DEAD"/>
    <property type="match status" value="1"/>
</dbReference>
<reference evidence="15 16" key="1">
    <citation type="submission" date="2020-02" db="EMBL/GenBank/DDBJ databases">
        <title>Relaxed selection underlies rapid genomic changes in the transitions from sociality to social parasitism in ants.</title>
        <authorList>
            <person name="Bi X."/>
        </authorList>
    </citation>
    <scope>NUCLEOTIDE SEQUENCE [LARGE SCALE GENOMIC DNA]</scope>
    <source>
        <strain evidence="15">BGI-DK2014b</strain>
        <tissue evidence="15">Whole body</tissue>
    </source>
</reference>
<dbReference type="Proteomes" id="UP000670152">
    <property type="component" value="Unassembled WGS sequence"/>
</dbReference>